<keyword evidence="3" id="KW-1185">Reference proteome</keyword>
<feature type="non-terminal residue" evidence="2">
    <location>
        <position position="126"/>
    </location>
</feature>
<accession>A0AAV5UWA3</accession>
<dbReference type="Proteomes" id="UP001432322">
    <property type="component" value="Unassembled WGS sequence"/>
</dbReference>
<evidence type="ECO:0000256" key="1">
    <source>
        <dbReference type="SAM" id="MobiDB-lite"/>
    </source>
</evidence>
<evidence type="ECO:0000313" key="3">
    <source>
        <dbReference type="Proteomes" id="UP001432322"/>
    </source>
</evidence>
<evidence type="ECO:0000313" key="2">
    <source>
        <dbReference type="EMBL" id="GMT09840.1"/>
    </source>
</evidence>
<dbReference type="AlphaFoldDB" id="A0AAV5UWA3"/>
<feature type="compositionally biased region" description="Acidic residues" evidence="1">
    <location>
        <begin position="82"/>
        <end position="98"/>
    </location>
</feature>
<feature type="non-terminal residue" evidence="2">
    <location>
        <position position="1"/>
    </location>
</feature>
<gene>
    <name evidence="2" type="ORF">PFISCL1PPCAC_1137</name>
</gene>
<feature type="region of interest" description="Disordered" evidence="1">
    <location>
        <begin position="75"/>
        <end position="126"/>
    </location>
</feature>
<reference evidence="2" key="1">
    <citation type="submission" date="2023-10" db="EMBL/GenBank/DDBJ databases">
        <title>Genome assembly of Pristionchus species.</title>
        <authorList>
            <person name="Yoshida K."/>
            <person name="Sommer R.J."/>
        </authorList>
    </citation>
    <scope>NUCLEOTIDE SEQUENCE</scope>
    <source>
        <strain evidence="2">RS5133</strain>
    </source>
</reference>
<dbReference type="EMBL" id="BTSY01000001">
    <property type="protein sequence ID" value="GMT09840.1"/>
    <property type="molecule type" value="Genomic_DNA"/>
</dbReference>
<organism evidence="2 3">
    <name type="scientific">Pristionchus fissidentatus</name>
    <dbReference type="NCBI Taxonomy" id="1538716"/>
    <lineage>
        <taxon>Eukaryota</taxon>
        <taxon>Metazoa</taxon>
        <taxon>Ecdysozoa</taxon>
        <taxon>Nematoda</taxon>
        <taxon>Chromadorea</taxon>
        <taxon>Rhabditida</taxon>
        <taxon>Rhabditina</taxon>
        <taxon>Diplogasteromorpha</taxon>
        <taxon>Diplogasteroidea</taxon>
        <taxon>Neodiplogasteridae</taxon>
        <taxon>Pristionchus</taxon>
    </lineage>
</organism>
<protein>
    <submittedName>
        <fullName evidence="2">Uncharacterized protein</fullName>
    </submittedName>
</protein>
<sequence length="126" mass="13322">CDAKGESNLRKTGSVGALAVPAVDAASDPAIEGARVGDGYDLESIDRSDPVLEEMRREINNALTDMDISTVVEVPHGQEGQGDGDVDGELSLEDDYSDQDSNMDISSGEPGLPMRAFQLNPAVENE</sequence>
<name>A0AAV5UWA3_9BILA</name>
<proteinExistence type="predicted"/>
<comment type="caution">
    <text evidence="2">The sequence shown here is derived from an EMBL/GenBank/DDBJ whole genome shotgun (WGS) entry which is preliminary data.</text>
</comment>